<dbReference type="GO" id="GO:0055129">
    <property type="term" value="P:L-proline biosynthetic process"/>
    <property type="evidence" value="ECO:0007669"/>
    <property type="project" value="TreeGrafter"/>
</dbReference>
<dbReference type="SUPFAM" id="SSF51735">
    <property type="entry name" value="NAD(P)-binding Rossmann-fold domains"/>
    <property type="match status" value="1"/>
</dbReference>
<gene>
    <name evidence="3" type="ORF">DKT77_05530</name>
</gene>
<dbReference type="InterPro" id="IPR028939">
    <property type="entry name" value="P5C_Rdtase_cat_N"/>
</dbReference>
<dbReference type="AlphaFoldDB" id="A0A2V2LPP5"/>
<dbReference type="InterPro" id="IPR036291">
    <property type="entry name" value="NAD(P)-bd_dom_sf"/>
</dbReference>
<dbReference type="PANTHER" id="PTHR11645">
    <property type="entry name" value="PYRROLINE-5-CARBOXYLATE REDUCTASE"/>
    <property type="match status" value="1"/>
</dbReference>
<dbReference type="Pfam" id="PF03807">
    <property type="entry name" value="F420_oxidored"/>
    <property type="match status" value="1"/>
</dbReference>
<dbReference type="OrthoDB" id="9805754at2"/>
<sequence>MARIGFLGTGEIAGAMVRGLAGQGHRILVSERNADHAAMLARTIPEVTIAANPQVVAGSDVVIACLMAATARQVLPDLPWRSDHTIISVMVDVPHGDLATLCAPATDIALTIPMPFISSGGCPLPVFPDAASVTALFGARNLVLPVASEVALNAHFAASALSAPILRLLAEGTGWLARETGDPVAAEAYVTALFAGYMTPDGTGRHFAGLLDSLATEGGLNAALRAALEDLGAPAALGAGMDTLRPRLGLPPATGAAS</sequence>
<evidence type="ECO:0000313" key="4">
    <source>
        <dbReference type="Proteomes" id="UP000245680"/>
    </source>
</evidence>
<keyword evidence="4" id="KW-1185">Reference proteome</keyword>
<comment type="similarity">
    <text evidence="1">Belongs to the pyrroline-5-carboxylate reductase family.</text>
</comment>
<reference evidence="3 4" key="1">
    <citation type="submission" date="2018-05" db="EMBL/GenBank/DDBJ databases">
        <title>Rhodobacteraceae gen. nov., sp. nov. isolated from sea water.</title>
        <authorList>
            <person name="Ren Y."/>
        </authorList>
    </citation>
    <scope>NUCLEOTIDE SEQUENCE [LARGE SCALE GENOMIC DNA]</scope>
    <source>
        <strain evidence="3 4">TG-679</strain>
    </source>
</reference>
<evidence type="ECO:0000259" key="2">
    <source>
        <dbReference type="Pfam" id="PF03807"/>
    </source>
</evidence>
<feature type="domain" description="Pyrroline-5-carboxylate reductase catalytic N-terminal" evidence="2">
    <location>
        <begin position="3"/>
        <end position="91"/>
    </location>
</feature>
<dbReference type="GO" id="GO:0004735">
    <property type="term" value="F:pyrroline-5-carboxylate reductase activity"/>
    <property type="evidence" value="ECO:0007669"/>
    <property type="project" value="TreeGrafter"/>
</dbReference>
<dbReference type="EMBL" id="QGKU01000025">
    <property type="protein sequence ID" value="PWR03603.1"/>
    <property type="molecule type" value="Genomic_DNA"/>
</dbReference>
<proteinExistence type="inferred from homology"/>
<name>A0A2V2LPP5_9RHOB</name>
<protein>
    <submittedName>
        <fullName evidence="3">Pyrroline-5-carboxylate reductase</fullName>
    </submittedName>
</protein>
<dbReference type="Gene3D" id="3.40.50.720">
    <property type="entry name" value="NAD(P)-binding Rossmann-like Domain"/>
    <property type="match status" value="1"/>
</dbReference>
<dbReference type="Proteomes" id="UP000245680">
    <property type="component" value="Unassembled WGS sequence"/>
</dbReference>
<evidence type="ECO:0000313" key="3">
    <source>
        <dbReference type="EMBL" id="PWR03603.1"/>
    </source>
</evidence>
<evidence type="ECO:0000256" key="1">
    <source>
        <dbReference type="ARBA" id="ARBA00005525"/>
    </source>
</evidence>
<organism evidence="3 4">
    <name type="scientific">Meridianimarinicoccus roseus</name>
    <dbReference type="NCBI Taxonomy" id="2072018"/>
    <lineage>
        <taxon>Bacteria</taxon>
        <taxon>Pseudomonadati</taxon>
        <taxon>Pseudomonadota</taxon>
        <taxon>Alphaproteobacteria</taxon>
        <taxon>Rhodobacterales</taxon>
        <taxon>Paracoccaceae</taxon>
        <taxon>Meridianimarinicoccus</taxon>
    </lineage>
</organism>
<dbReference type="PANTHER" id="PTHR11645:SF13">
    <property type="entry name" value="PYRROLINE-5-CARBOXYLATE REDUCTASE CATALYTIC N-TERMINAL DOMAIN-CONTAINING PROTEIN"/>
    <property type="match status" value="1"/>
</dbReference>
<comment type="caution">
    <text evidence="3">The sequence shown here is derived from an EMBL/GenBank/DDBJ whole genome shotgun (WGS) entry which is preliminary data.</text>
</comment>
<dbReference type="RefSeq" id="WP_109810721.1">
    <property type="nucleotide sequence ID" value="NZ_QGKU01000025.1"/>
</dbReference>
<accession>A0A2V2LPP5</accession>